<protein>
    <submittedName>
        <fullName evidence="2">Uncharacterized protein</fullName>
    </submittedName>
</protein>
<proteinExistence type="predicted"/>
<evidence type="ECO:0000256" key="1">
    <source>
        <dbReference type="SAM" id="MobiDB-lite"/>
    </source>
</evidence>
<comment type="caution">
    <text evidence="2">The sequence shown here is derived from an EMBL/GenBank/DDBJ whole genome shotgun (WGS) entry which is preliminary data.</text>
</comment>
<dbReference type="Proteomes" id="UP000499080">
    <property type="component" value="Unassembled WGS sequence"/>
</dbReference>
<organism evidence="2 3">
    <name type="scientific">Araneus ventricosus</name>
    <name type="common">Orbweaver spider</name>
    <name type="synonym">Epeira ventricosa</name>
    <dbReference type="NCBI Taxonomy" id="182803"/>
    <lineage>
        <taxon>Eukaryota</taxon>
        <taxon>Metazoa</taxon>
        <taxon>Ecdysozoa</taxon>
        <taxon>Arthropoda</taxon>
        <taxon>Chelicerata</taxon>
        <taxon>Arachnida</taxon>
        <taxon>Araneae</taxon>
        <taxon>Araneomorphae</taxon>
        <taxon>Entelegynae</taxon>
        <taxon>Araneoidea</taxon>
        <taxon>Araneidae</taxon>
        <taxon>Araneus</taxon>
    </lineage>
</organism>
<feature type="compositionally biased region" description="Low complexity" evidence="1">
    <location>
        <begin position="81"/>
        <end position="96"/>
    </location>
</feature>
<evidence type="ECO:0000313" key="3">
    <source>
        <dbReference type="Proteomes" id="UP000499080"/>
    </source>
</evidence>
<name>A0A4Y2VPB8_ARAVE</name>
<dbReference type="AlphaFoldDB" id="A0A4Y2VPB8"/>
<reference evidence="2 3" key="1">
    <citation type="journal article" date="2019" name="Sci. Rep.">
        <title>Orb-weaving spider Araneus ventricosus genome elucidates the spidroin gene catalogue.</title>
        <authorList>
            <person name="Kono N."/>
            <person name="Nakamura H."/>
            <person name="Ohtoshi R."/>
            <person name="Moran D.A.P."/>
            <person name="Shinohara A."/>
            <person name="Yoshida Y."/>
            <person name="Fujiwara M."/>
            <person name="Mori M."/>
            <person name="Tomita M."/>
            <person name="Arakawa K."/>
        </authorList>
    </citation>
    <scope>NUCLEOTIDE SEQUENCE [LARGE SCALE GENOMIC DNA]</scope>
</reference>
<dbReference type="EMBL" id="BGPR01050183">
    <property type="protein sequence ID" value="GBO27195.1"/>
    <property type="molecule type" value="Genomic_DNA"/>
</dbReference>
<feature type="region of interest" description="Disordered" evidence="1">
    <location>
        <begin position="72"/>
        <end position="96"/>
    </location>
</feature>
<evidence type="ECO:0000313" key="2">
    <source>
        <dbReference type="EMBL" id="GBO27195.1"/>
    </source>
</evidence>
<sequence>MTQCDRRKDTKEVQSILHNEDLFLFSLSSCDTLSSSCFGFPNCLKGSRTVGWPEFGFTARSRIVLRGTATTNTFNSSLSTGNGRQQSSSSSRLRNL</sequence>
<keyword evidence="3" id="KW-1185">Reference proteome</keyword>
<gene>
    <name evidence="2" type="ORF">AVEN_239123_1</name>
</gene>
<accession>A0A4Y2VPB8</accession>